<protein>
    <submittedName>
        <fullName evidence="1">Uncharacterized protein</fullName>
    </submittedName>
</protein>
<dbReference type="RefSeq" id="WP_139284005.1">
    <property type="nucleotide sequence ID" value="NZ_FNQM01000003.1"/>
</dbReference>
<dbReference type="EMBL" id="FNQM01000003">
    <property type="protein sequence ID" value="SEA18429.1"/>
    <property type="molecule type" value="Genomic_DNA"/>
</dbReference>
<name>A0A1H3Z3S8_9RHOB</name>
<keyword evidence="2" id="KW-1185">Reference proteome</keyword>
<dbReference type="OrthoDB" id="9943574at2"/>
<evidence type="ECO:0000313" key="1">
    <source>
        <dbReference type="EMBL" id="SEA18429.1"/>
    </source>
</evidence>
<proteinExistence type="predicted"/>
<dbReference type="Proteomes" id="UP000198703">
    <property type="component" value="Unassembled WGS sequence"/>
</dbReference>
<dbReference type="STRING" id="89524.SAMN05444370_103381"/>
<sequence length="238" mass="24392">MAALAGPITAATPDDTSDAAMRARRATARAGGAVALAETPFLQGSPAGRAYLARPAPKALARGEPPGQCYGLGVATGPDAPAEALRRCFEEMADDPREAGCGCRLLAIDDVLLAERAAFAYAPGVSGRLLGPEAPQSGALVVAERPSGREGAALAAFFGFDGPVAVAELGADGEAVLLLPGDAAPFRGERERWGWRRGRLTERLLLSSPEGRRLIALIGFEPADIAAEGPALGAWPKG</sequence>
<accession>A0A1H3Z3S8</accession>
<reference evidence="1 2" key="1">
    <citation type="submission" date="2016-10" db="EMBL/GenBank/DDBJ databases">
        <authorList>
            <person name="de Groot N.N."/>
        </authorList>
    </citation>
    <scope>NUCLEOTIDE SEQUENCE [LARGE SCALE GENOMIC DNA]</scope>
    <source>
        <strain evidence="1 2">DSM 15345</strain>
    </source>
</reference>
<gene>
    <name evidence="1" type="ORF">SAMN05444370_103381</name>
</gene>
<organism evidence="1 2">
    <name type="scientific">Rubrimonas cliftonensis</name>
    <dbReference type="NCBI Taxonomy" id="89524"/>
    <lineage>
        <taxon>Bacteria</taxon>
        <taxon>Pseudomonadati</taxon>
        <taxon>Pseudomonadota</taxon>
        <taxon>Alphaproteobacteria</taxon>
        <taxon>Rhodobacterales</taxon>
        <taxon>Paracoccaceae</taxon>
        <taxon>Rubrimonas</taxon>
    </lineage>
</organism>
<dbReference type="AlphaFoldDB" id="A0A1H3Z3S8"/>
<evidence type="ECO:0000313" key="2">
    <source>
        <dbReference type="Proteomes" id="UP000198703"/>
    </source>
</evidence>